<dbReference type="EMBL" id="APND01000001">
    <property type="protein sequence ID" value="MES1928226.1"/>
    <property type="molecule type" value="Genomic_DNA"/>
</dbReference>
<dbReference type="InterPro" id="IPR021866">
    <property type="entry name" value="SpoIIAA-like"/>
</dbReference>
<sequence length="120" mass="13620">MLRIAPFEPDVDHVVPLEIDGEINSRDFANVLSDLEKRLATHDTLRLYIEIKSLGGMGASTVFNELKDAIKHWDRFDRLAVVTDVEGVRTATTVIDKLTPKMECQTFRFDARDTAQAWVT</sequence>
<name>A0ABV2AX52_9GAMM</name>
<dbReference type="Gene3D" id="3.40.50.10600">
    <property type="entry name" value="SpoIIaa-like domains"/>
    <property type="match status" value="1"/>
</dbReference>
<protein>
    <recommendedName>
        <fullName evidence="3">STAS/SEC14 domain-containing protein</fullName>
    </recommendedName>
</protein>
<dbReference type="InterPro" id="IPR036513">
    <property type="entry name" value="STAS_dom_sf"/>
</dbReference>
<comment type="caution">
    <text evidence="1">The sequence shown here is derived from an EMBL/GenBank/DDBJ whole genome shotgun (WGS) entry which is preliminary data.</text>
</comment>
<accession>A0ABV2AX52</accession>
<dbReference type="SUPFAM" id="SSF52091">
    <property type="entry name" value="SpoIIaa-like"/>
    <property type="match status" value="1"/>
</dbReference>
<evidence type="ECO:0000313" key="1">
    <source>
        <dbReference type="EMBL" id="MES1928226.1"/>
    </source>
</evidence>
<dbReference type="Proteomes" id="UP001460888">
    <property type="component" value="Unassembled WGS sequence"/>
</dbReference>
<dbReference type="RefSeq" id="WP_353109171.1">
    <property type="nucleotide sequence ID" value="NZ_APND01000001.1"/>
</dbReference>
<evidence type="ECO:0008006" key="3">
    <source>
        <dbReference type="Google" id="ProtNLM"/>
    </source>
</evidence>
<organism evidence="1 2">
    <name type="scientific">Salinisphaera dokdonensis CL-ES53</name>
    <dbReference type="NCBI Taxonomy" id="1304272"/>
    <lineage>
        <taxon>Bacteria</taxon>
        <taxon>Pseudomonadati</taxon>
        <taxon>Pseudomonadota</taxon>
        <taxon>Gammaproteobacteria</taxon>
        <taxon>Salinisphaerales</taxon>
        <taxon>Salinisphaeraceae</taxon>
        <taxon>Salinisphaera</taxon>
    </lineage>
</organism>
<evidence type="ECO:0000313" key="2">
    <source>
        <dbReference type="Proteomes" id="UP001460888"/>
    </source>
</evidence>
<dbReference type="Pfam" id="PF11964">
    <property type="entry name" value="SpoIIAA-like"/>
    <property type="match status" value="1"/>
</dbReference>
<dbReference type="InterPro" id="IPR038396">
    <property type="entry name" value="SpoIIAA-like_sf"/>
</dbReference>
<gene>
    <name evidence="1" type="ORF">SADO_03185</name>
</gene>
<proteinExistence type="predicted"/>
<reference evidence="1 2" key="1">
    <citation type="submission" date="2013-03" db="EMBL/GenBank/DDBJ databases">
        <title>Salinisphaera dokdonensis CL-ES53 Genome Sequencing.</title>
        <authorList>
            <person name="Li C."/>
            <person name="Lai Q."/>
            <person name="Shao Z."/>
        </authorList>
    </citation>
    <scope>NUCLEOTIDE SEQUENCE [LARGE SCALE GENOMIC DNA]</scope>
    <source>
        <strain evidence="1 2">CL-ES53</strain>
    </source>
</reference>
<keyword evidence="2" id="KW-1185">Reference proteome</keyword>